<dbReference type="EMBL" id="QXFV01000943">
    <property type="protein sequence ID" value="KAE9020309.1"/>
    <property type="molecule type" value="Genomic_DNA"/>
</dbReference>
<dbReference type="Proteomes" id="UP000429607">
    <property type="component" value="Unassembled WGS sequence"/>
</dbReference>
<accession>A0A6A4EZJ3</accession>
<evidence type="ECO:0008006" key="8">
    <source>
        <dbReference type="Google" id="ProtNLM"/>
    </source>
</evidence>
<feature type="signal peptide" evidence="1">
    <location>
        <begin position="1"/>
        <end position="23"/>
    </location>
</feature>
<evidence type="ECO:0000313" key="6">
    <source>
        <dbReference type="Proteomes" id="UP000434957"/>
    </source>
</evidence>
<evidence type="ECO:0000313" key="5">
    <source>
        <dbReference type="Proteomes" id="UP000429607"/>
    </source>
</evidence>
<reference evidence="4 6" key="1">
    <citation type="submission" date="2018-08" db="EMBL/GenBank/DDBJ databases">
        <title>Genomic investigation of the strawberry pathogen Phytophthora fragariae indicates pathogenicity is determined by transcriptional variation in three key races.</title>
        <authorList>
            <person name="Adams T.M."/>
            <person name="Armitage A.D."/>
            <person name="Sobczyk M.K."/>
            <person name="Bates H.J."/>
            <person name="Dunwell J.M."/>
            <person name="Nellist C.F."/>
            <person name="Harrison R.J."/>
        </authorList>
    </citation>
    <scope>NUCLEOTIDE SEQUENCE [LARGE SCALE GENOMIC DNA]</scope>
    <source>
        <strain evidence="3 5">SCRP249</strain>
        <strain evidence="2 7">SCRP324</strain>
        <strain evidence="4 6">SCRP333</strain>
    </source>
</reference>
<evidence type="ECO:0000313" key="2">
    <source>
        <dbReference type="EMBL" id="KAE9014620.1"/>
    </source>
</evidence>
<protein>
    <recommendedName>
        <fullName evidence="8">RxLR effector protein</fullName>
    </recommendedName>
</protein>
<evidence type="ECO:0000256" key="1">
    <source>
        <dbReference type="SAM" id="SignalP"/>
    </source>
</evidence>
<dbReference type="EMBL" id="QXFT01000954">
    <property type="protein sequence ID" value="KAE9332623.1"/>
    <property type="molecule type" value="Genomic_DNA"/>
</dbReference>
<evidence type="ECO:0000313" key="4">
    <source>
        <dbReference type="EMBL" id="KAE9332623.1"/>
    </source>
</evidence>
<evidence type="ECO:0000313" key="7">
    <source>
        <dbReference type="Proteomes" id="UP000435112"/>
    </source>
</evidence>
<proteinExistence type="predicted"/>
<feature type="chain" id="PRO_5036167571" description="RxLR effector protein" evidence="1">
    <location>
        <begin position="24"/>
        <end position="50"/>
    </location>
</feature>
<dbReference type="EMBL" id="QXFU01000972">
    <property type="protein sequence ID" value="KAE9014620.1"/>
    <property type="molecule type" value="Genomic_DNA"/>
</dbReference>
<keyword evidence="6" id="KW-1185">Reference proteome</keyword>
<comment type="caution">
    <text evidence="4">The sequence shown here is derived from an EMBL/GenBank/DDBJ whole genome shotgun (WGS) entry which is preliminary data.</text>
</comment>
<keyword evidence="1" id="KW-0732">Signal</keyword>
<dbReference type="AlphaFoldDB" id="A0A6A4EZJ3"/>
<evidence type="ECO:0000313" key="3">
    <source>
        <dbReference type="EMBL" id="KAE9020309.1"/>
    </source>
</evidence>
<gene>
    <name evidence="3" type="ORF">PR001_g13631</name>
    <name evidence="2" type="ORF">PR002_g14179</name>
    <name evidence="4" type="ORF">PR003_g14419</name>
</gene>
<sequence length="50" mass="5271">MIATKSSPSLIGLLLFQVQTLVGRSAGSKTAMSIGTDRAHSNIVMTKQHS</sequence>
<dbReference type="Proteomes" id="UP000435112">
    <property type="component" value="Unassembled WGS sequence"/>
</dbReference>
<dbReference type="Proteomes" id="UP000434957">
    <property type="component" value="Unassembled WGS sequence"/>
</dbReference>
<organism evidence="4 6">
    <name type="scientific">Phytophthora rubi</name>
    <dbReference type="NCBI Taxonomy" id="129364"/>
    <lineage>
        <taxon>Eukaryota</taxon>
        <taxon>Sar</taxon>
        <taxon>Stramenopiles</taxon>
        <taxon>Oomycota</taxon>
        <taxon>Peronosporomycetes</taxon>
        <taxon>Peronosporales</taxon>
        <taxon>Peronosporaceae</taxon>
        <taxon>Phytophthora</taxon>
    </lineage>
</organism>
<name>A0A6A4EZJ3_9STRA</name>